<dbReference type="PROSITE" id="PS00041">
    <property type="entry name" value="HTH_ARAC_FAMILY_1"/>
    <property type="match status" value="1"/>
</dbReference>
<dbReference type="InterPro" id="IPR018060">
    <property type="entry name" value="HTH_AraC"/>
</dbReference>
<keyword evidence="2" id="KW-0238">DNA-binding</keyword>
<dbReference type="SMART" id="SM00342">
    <property type="entry name" value="HTH_ARAC"/>
    <property type="match status" value="1"/>
</dbReference>
<dbReference type="Gene3D" id="1.10.10.60">
    <property type="entry name" value="Homeodomain-like"/>
    <property type="match status" value="2"/>
</dbReference>
<dbReference type="AlphaFoldDB" id="A0A1Q2MFB7"/>
<dbReference type="InterPro" id="IPR018062">
    <property type="entry name" value="HTH_AraC-typ_CS"/>
</dbReference>
<keyword evidence="6" id="KW-1185">Reference proteome</keyword>
<dbReference type="PANTHER" id="PTHR43280">
    <property type="entry name" value="ARAC-FAMILY TRANSCRIPTIONAL REGULATOR"/>
    <property type="match status" value="1"/>
</dbReference>
<dbReference type="PANTHER" id="PTHR43280:SF28">
    <property type="entry name" value="HTH-TYPE TRANSCRIPTIONAL ACTIVATOR RHAS"/>
    <property type="match status" value="1"/>
</dbReference>
<keyword evidence="3" id="KW-0804">Transcription</keyword>
<reference evidence="6" key="1">
    <citation type="submission" date="2017-02" db="EMBL/GenBank/DDBJ databases">
        <title>Comparative genomics and description of representatives of a novel lineage of planctomycetes thriving in anoxic sediments.</title>
        <authorList>
            <person name="Spring S."/>
            <person name="Bunk B."/>
            <person name="Sproer C."/>
        </authorList>
    </citation>
    <scope>NUCLEOTIDE SEQUENCE [LARGE SCALE GENOMIC DNA]</scope>
    <source>
        <strain evidence="6">SM-Chi-D1</strain>
    </source>
</reference>
<dbReference type="InterPro" id="IPR003313">
    <property type="entry name" value="AraC-bd"/>
</dbReference>
<gene>
    <name evidence="5" type="primary">soxS_1</name>
    <name evidence="5" type="ORF">SMSP2_01717</name>
</gene>
<dbReference type="Pfam" id="PF12833">
    <property type="entry name" value="HTH_18"/>
    <property type="match status" value="1"/>
</dbReference>
<evidence type="ECO:0000313" key="5">
    <source>
        <dbReference type="EMBL" id="AQQ71344.1"/>
    </source>
</evidence>
<dbReference type="PRINTS" id="PR00032">
    <property type="entry name" value="HTHARAC"/>
</dbReference>
<dbReference type="KEGG" id="pbas:SMSP2_01717"/>
<dbReference type="RefSeq" id="WP_146683529.1">
    <property type="nucleotide sequence ID" value="NZ_CP019646.1"/>
</dbReference>
<dbReference type="SUPFAM" id="SSF51215">
    <property type="entry name" value="Regulatory protein AraC"/>
    <property type="match status" value="1"/>
</dbReference>
<sequence>MEQVNIYNFADIARHLENCGIAVQSFRGLANYNVAQHRHDILEMLFIKQGQANQRLEQSETILSRGCLTIINYGQSHNLYIGSEQADLINIYVDFSKANFNGIDENLKTKLREILPLHPAFGHKLNKVIQLQVEQSDEFIHILEAIESEQNLRREGYETIIKAYFSIALSIISRSAQKFGTLNPDIQDSSYYRMEKLFQFIDENLDKPLDLGLLAGHIGLSRHYLCREFKRATSKTLMRYITQRRIEKAMFELRSTDKKIIDIALDAGFNDYSNFTRCFRQTAGSSPRLYRKKFRPA</sequence>
<accession>A0A1Q2MFB7</accession>
<dbReference type="PROSITE" id="PS01124">
    <property type="entry name" value="HTH_ARAC_FAMILY_2"/>
    <property type="match status" value="1"/>
</dbReference>
<protein>
    <submittedName>
        <fullName evidence="5">Regulatory protein SoxS</fullName>
    </submittedName>
</protein>
<dbReference type="OrthoDB" id="9803764at2"/>
<dbReference type="Proteomes" id="UP000188181">
    <property type="component" value="Chromosome"/>
</dbReference>
<dbReference type="GO" id="GO:0043565">
    <property type="term" value="F:sequence-specific DNA binding"/>
    <property type="evidence" value="ECO:0007669"/>
    <property type="project" value="InterPro"/>
</dbReference>
<dbReference type="EMBL" id="CP019646">
    <property type="protein sequence ID" value="AQQ71344.1"/>
    <property type="molecule type" value="Genomic_DNA"/>
</dbReference>
<evidence type="ECO:0000256" key="1">
    <source>
        <dbReference type="ARBA" id="ARBA00023015"/>
    </source>
</evidence>
<evidence type="ECO:0000259" key="4">
    <source>
        <dbReference type="PROSITE" id="PS01124"/>
    </source>
</evidence>
<evidence type="ECO:0000313" key="6">
    <source>
        <dbReference type="Proteomes" id="UP000188181"/>
    </source>
</evidence>
<dbReference type="GO" id="GO:0003700">
    <property type="term" value="F:DNA-binding transcription factor activity"/>
    <property type="evidence" value="ECO:0007669"/>
    <property type="project" value="InterPro"/>
</dbReference>
<evidence type="ECO:0000256" key="3">
    <source>
        <dbReference type="ARBA" id="ARBA00023163"/>
    </source>
</evidence>
<dbReference type="SUPFAM" id="SSF46689">
    <property type="entry name" value="Homeodomain-like"/>
    <property type="match status" value="2"/>
</dbReference>
<feature type="domain" description="HTH araC/xylS-type" evidence="4">
    <location>
        <begin position="195"/>
        <end position="293"/>
    </location>
</feature>
<name>A0A1Q2MFB7_9BACT</name>
<proteinExistence type="predicted"/>
<dbReference type="InterPro" id="IPR020449">
    <property type="entry name" value="Tscrpt_reg_AraC-type_HTH"/>
</dbReference>
<dbReference type="Pfam" id="PF02311">
    <property type="entry name" value="AraC_binding"/>
    <property type="match status" value="1"/>
</dbReference>
<dbReference type="InterPro" id="IPR037923">
    <property type="entry name" value="HTH-like"/>
</dbReference>
<keyword evidence="1" id="KW-0805">Transcription regulation</keyword>
<organism evidence="5 6">
    <name type="scientific">Limihaloglobus sulfuriphilus</name>
    <dbReference type="NCBI Taxonomy" id="1851148"/>
    <lineage>
        <taxon>Bacteria</taxon>
        <taxon>Pseudomonadati</taxon>
        <taxon>Planctomycetota</taxon>
        <taxon>Phycisphaerae</taxon>
        <taxon>Sedimentisphaerales</taxon>
        <taxon>Sedimentisphaeraceae</taxon>
        <taxon>Limihaloglobus</taxon>
    </lineage>
</organism>
<dbReference type="STRING" id="1851148.SMSP2_01717"/>
<dbReference type="InterPro" id="IPR009057">
    <property type="entry name" value="Homeodomain-like_sf"/>
</dbReference>
<evidence type="ECO:0000256" key="2">
    <source>
        <dbReference type="ARBA" id="ARBA00023125"/>
    </source>
</evidence>